<dbReference type="KEGG" id="dsh:Dshi_3804"/>
<dbReference type="Pfam" id="PF14534">
    <property type="entry name" value="DUF4440"/>
    <property type="match status" value="1"/>
</dbReference>
<evidence type="ECO:0000313" key="2">
    <source>
        <dbReference type="EMBL" id="ABV95534.1"/>
    </source>
</evidence>
<dbReference type="Gene3D" id="3.10.450.50">
    <property type="match status" value="1"/>
</dbReference>
<dbReference type="SMART" id="SM00421">
    <property type="entry name" value="HTH_LUXR"/>
    <property type="match status" value="1"/>
</dbReference>
<dbReference type="Proteomes" id="UP000006833">
    <property type="component" value="Plasmid pDSHI02"/>
</dbReference>
<dbReference type="InterPro" id="IPR032710">
    <property type="entry name" value="NTF2-like_dom_sf"/>
</dbReference>
<keyword evidence="2" id="KW-0614">Plasmid</keyword>
<proteinExistence type="predicted"/>
<keyword evidence="3" id="KW-1185">Reference proteome</keyword>
<geneLocation type="plasmid" evidence="2 3">
    <name>pDSHI02</name>
</geneLocation>
<dbReference type="InterPro" id="IPR016032">
    <property type="entry name" value="Sig_transdc_resp-reg_C-effctor"/>
</dbReference>
<dbReference type="GO" id="GO:0006355">
    <property type="term" value="P:regulation of DNA-templated transcription"/>
    <property type="evidence" value="ECO:0007669"/>
    <property type="project" value="InterPro"/>
</dbReference>
<dbReference type="OrthoDB" id="5497412at2"/>
<evidence type="ECO:0000313" key="3">
    <source>
        <dbReference type="Proteomes" id="UP000006833"/>
    </source>
</evidence>
<organism evidence="2 3">
    <name type="scientific">Dinoroseobacter shibae (strain DSM 16493 / NCIMB 14021 / DFL 12)</name>
    <dbReference type="NCBI Taxonomy" id="398580"/>
    <lineage>
        <taxon>Bacteria</taxon>
        <taxon>Pseudomonadati</taxon>
        <taxon>Pseudomonadota</taxon>
        <taxon>Alphaproteobacteria</taxon>
        <taxon>Rhodobacterales</taxon>
        <taxon>Roseobacteraceae</taxon>
        <taxon>Dinoroseobacter</taxon>
    </lineage>
</organism>
<dbReference type="InterPro" id="IPR027843">
    <property type="entry name" value="DUF4440"/>
</dbReference>
<evidence type="ECO:0000259" key="1">
    <source>
        <dbReference type="SMART" id="SM00421"/>
    </source>
</evidence>
<dbReference type="RefSeq" id="WP_012187197.1">
    <property type="nucleotide sequence ID" value="NC_009956.1"/>
</dbReference>
<accession>A8LTG7</accession>
<feature type="domain" description="HTH luxR-type" evidence="1">
    <location>
        <begin position="268"/>
        <end position="325"/>
    </location>
</feature>
<dbReference type="GO" id="GO:0003677">
    <property type="term" value="F:DNA binding"/>
    <property type="evidence" value="ECO:0007669"/>
    <property type="project" value="InterPro"/>
</dbReference>
<dbReference type="AlphaFoldDB" id="A8LTG7"/>
<gene>
    <name evidence="2" type="ordered locus">Dshi_3804</name>
</gene>
<dbReference type="EMBL" id="CP000832">
    <property type="protein sequence ID" value="ABV95534.1"/>
    <property type="molecule type" value="Genomic_DNA"/>
</dbReference>
<dbReference type="InterPro" id="IPR036388">
    <property type="entry name" value="WH-like_DNA-bd_sf"/>
</dbReference>
<reference evidence="3" key="1">
    <citation type="journal article" date="2010" name="ISME J.">
        <title>The complete genome sequence of the algal symbiont Dinoroseobacter shibae: a hitchhiker's guide to life in the sea.</title>
        <authorList>
            <person name="Wagner-Dobler I."/>
            <person name="Ballhausen B."/>
            <person name="Berger M."/>
            <person name="Brinkhoff T."/>
            <person name="Buchholz I."/>
            <person name="Bunk B."/>
            <person name="Cypionka H."/>
            <person name="Daniel R."/>
            <person name="Drepper T."/>
            <person name="Gerdts G."/>
            <person name="Hahnke S."/>
            <person name="Han C."/>
            <person name="Jahn D."/>
            <person name="Kalhoefer D."/>
            <person name="Kiss H."/>
            <person name="Klenk H.P."/>
            <person name="Kyrpides N."/>
            <person name="Liebl W."/>
            <person name="Liesegang H."/>
            <person name="Meincke L."/>
            <person name="Pati A."/>
            <person name="Petersen J."/>
            <person name="Piekarski T."/>
            <person name="Pommerenke C."/>
            <person name="Pradella S."/>
            <person name="Pukall R."/>
            <person name="Rabus R."/>
            <person name="Stackebrandt E."/>
            <person name="Thole S."/>
            <person name="Thompson L."/>
            <person name="Tielen P."/>
            <person name="Tomasch J."/>
            <person name="von Jan M."/>
            <person name="Wanphrut N."/>
            <person name="Wichels A."/>
            <person name="Zech H."/>
            <person name="Simon M."/>
        </authorList>
    </citation>
    <scope>NUCLEOTIDE SEQUENCE [LARGE SCALE GENOMIC DNA]</scope>
    <source>
        <strain evidence="3">DSM 16493 / NCIMB 14021 / DFL 12</strain>
        <plasmid evidence="3">Plasmid pDSHI02</plasmid>
    </source>
</reference>
<dbReference type="InterPro" id="IPR000792">
    <property type="entry name" value="Tscrpt_reg_LuxR_C"/>
</dbReference>
<protein>
    <submittedName>
        <fullName evidence="2">Transcriptional regulator</fullName>
    </submittedName>
</protein>
<sequence>MSVSGTPSEPRRDPEDAAIMAVIARETDTFVVRDFDGWAACWVQDARTRLISASAAFGVTVQDGWEALASYMRGVFAAGASCEILSFERRNVSVTRTGGFAFVSFEGHGVHRGGRHERTFETRTLEQGPQGWLILHAAFVLSGAVEDAGPRIAVDGRGQVLSLPEGARAALAGHPGLTISQGRLRARRPAWDAVLQEGLARAAGLHGFCQHYRFTADHGRQFRLPLVLGETAEGGLAVCMLFVRDGMTFVDLQPGGDFDARLDLARALYGLSEAQAALARHVVGGQSLTAAARELGISVNTARTHLSRIFEKTGVQSQTALVRTLLSIV</sequence>
<dbReference type="SUPFAM" id="SSF54427">
    <property type="entry name" value="NTF2-like"/>
    <property type="match status" value="1"/>
</dbReference>
<dbReference type="Pfam" id="PF00196">
    <property type="entry name" value="GerE"/>
    <property type="match status" value="1"/>
</dbReference>
<dbReference type="SUPFAM" id="SSF46894">
    <property type="entry name" value="C-terminal effector domain of the bipartite response regulators"/>
    <property type="match status" value="1"/>
</dbReference>
<dbReference type="HOGENOM" id="CLU_818533_0_0_5"/>
<dbReference type="Gene3D" id="1.10.10.10">
    <property type="entry name" value="Winged helix-like DNA-binding domain superfamily/Winged helix DNA-binding domain"/>
    <property type="match status" value="1"/>
</dbReference>
<name>A8LTG7_DINSH</name>